<evidence type="ECO:0000313" key="1">
    <source>
        <dbReference type="EMBL" id="ANU76807.1"/>
    </source>
</evidence>
<keyword evidence="2" id="KW-1185">Reference proteome</keyword>
<dbReference type="OrthoDB" id="4775248at2"/>
<accession>A0A1C7IAW9</accession>
<dbReference type="KEGG" id="byl:A4V09_14150"/>
<evidence type="ECO:0000313" key="2">
    <source>
        <dbReference type="Proteomes" id="UP000092574"/>
    </source>
</evidence>
<sequence>MILKKKRINKLSCLDFINQGEKIVVALRDAMRFKDILVKLGFSDELNEGERILPLSMNPSTTRNAEKFYVIDKTKPKETYSQTLWWTRHEWAGRGETKEVTDYVSIPRKRFPRTEYAPYSVELILKYDDYGQLMVITDPIMFRKSDEKLILNTINIFLISFQECEVLTDNLEKLLPIQVVRLNWEVLPKGEYPWSKMRDNLERMSVRKGKTARQMMMDKCEYINSFHPDFRAYGKSGFSGYVIFGFQDRNLYVLESVYPNNATYVFGTDWEELSKLSKAEILNDNLQNARLIHHDNWQKEITELLEA</sequence>
<name>A0A1C7IAW9_9FIRM</name>
<dbReference type="EMBL" id="CP015405">
    <property type="protein sequence ID" value="ANU76807.1"/>
    <property type="molecule type" value="Genomic_DNA"/>
</dbReference>
<proteinExistence type="predicted"/>
<reference evidence="1" key="1">
    <citation type="submission" date="2017-04" db="EMBL/GenBank/DDBJ databases">
        <title>Complete Genome Sequences of Twelve Strains of a Stable Defined Moderately Diverse Mouse Microbiota 2 (sDMDMm2).</title>
        <authorList>
            <person name="Uchimura Y."/>
            <person name="Wyss M."/>
            <person name="Brugiroux S."/>
            <person name="Limenitakis J.P."/>
            <person name="Stecher B."/>
            <person name="McCoy K.D."/>
            <person name="Macpherson A.J."/>
        </authorList>
    </citation>
    <scope>NUCLEOTIDE SEQUENCE</scope>
    <source>
        <strain evidence="1">YL58</strain>
    </source>
</reference>
<protein>
    <submittedName>
        <fullName evidence="1">Uncharacterized protein</fullName>
    </submittedName>
</protein>
<gene>
    <name evidence="1" type="ORF">A4V09_14150</name>
</gene>
<dbReference type="RefSeq" id="WP_065542964.1">
    <property type="nucleotide sequence ID" value="NZ_CP015405.2"/>
</dbReference>
<dbReference type="AlphaFoldDB" id="A0A1C7IAW9"/>
<dbReference type="STRING" id="1796616.A4V09_14150"/>
<dbReference type="Proteomes" id="UP000092574">
    <property type="component" value="Chromosome"/>
</dbReference>
<organism evidence="1 2">
    <name type="scientific">Blautia pseudococcoides</name>
    <dbReference type="NCBI Taxonomy" id="1796616"/>
    <lineage>
        <taxon>Bacteria</taxon>
        <taxon>Bacillati</taxon>
        <taxon>Bacillota</taxon>
        <taxon>Clostridia</taxon>
        <taxon>Lachnospirales</taxon>
        <taxon>Lachnospiraceae</taxon>
        <taxon>Blautia</taxon>
    </lineage>
</organism>